<protein>
    <submittedName>
        <fullName evidence="2">Uncharacterized protein</fullName>
    </submittedName>
</protein>
<name>A0A0E9XRU8_ANGAN</name>
<evidence type="ECO:0000256" key="1">
    <source>
        <dbReference type="SAM" id="MobiDB-lite"/>
    </source>
</evidence>
<accession>A0A0E9XRU8</accession>
<evidence type="ECO:0000313" key="2">
    <source>
        <dbReference type="EMBL" id="JAI05350.1"/>
    </source>
</evidence>
<feature type="region of interest" description="Disordered" evidence="1">
    <location>
        <begin position="31"/>
        <end position="88"/>
    </location>
</feature>
<proteinExistence type="predicted"/>
<reference evidence="2" key="1">
    <citation type="submission" date="2014-11" db="EMBL/GenBank/DDBJ databases">
        <authorList>
            <person name="Amaro Gonzalez C."/>
        </authorList>
    </citation>
    <scope>NUCLEOTIDE SEQUENCE</scope>
</reference>
<dbReference type="EMBL" id="GBXM01003228">
    <property type="protein sequence ID" value="JAI05350.1"/>
    <property type="molecule type" value="Transcribed_RNA"/>
</dbReference>
<sequence>MIANKLKTELLSTSKLFPFASPSVIQETLGGHCHRPPYPSGRAGSAQTSPLCTLPTLRITQPTTLTSAPSTNSPQRASLHLNTNQKSD</sequence>
<feature type="compositionally biased region" description="Polar residues" evidence="1">
    <location>
        <begin position="58"/>
        <end position="88"/>
    </location>
</feature>
<reference evidence="2" key="2">
    <citation type="journal article" date="2015" name="Fish Shellfish Immunol.">
        <title>Early steps in the European eel (Anguilla anguilla)-Vibrio vulnificus interaction in the gills: Role of the RtxA13 toxin.</title>
        <authorList>
            <person name="Callol A."/>
            <person name="Pajuelo D."/>
            <person name="Ebbesson L."/>
            <person name="Teles M."/>
            <person name="MacKenzie S."/>
            <person name="Amaro C."/>
        </authorList>
    </citation>
    <scope>NUCLEOTIDE SEQUENCE</scope>
</reference>
<dbReference type="AlphaFoldDB" id="A0A0E9XRU8"/>
<organism evidence="2">
    <name type="scientific">Anguilla anguilla</name>
    <name type="common">European freshwater eel</name>
    <name type="synonym">Muraena anguilla</name>
    <dbReference type="NCBI Taxonomy" id="7936"/>
    <lineage>
        <taxon>Eukaryota</taxon>
        <taxon>Metazoa</taxon>
        <taxon>Chordata</taxon>
        <taxon>Craniata</taxon>
        <taxon>Vertebrata</taxon>
        <taxon>Euteleostomi</taxon>
        <taxon>Actinopterygii</taxon>
        <taxon>Neopterygii</taxon>
        <taxon>Teleostei</taxon>
        <taxon>Anguilliformes</taxon>
        <taxon>Anguillidae</taxon>
        <taxon>Anguilla</taxon>
    </lineage>
</organism>